<evidence type="ECO:0000313" key="6">
    <source>
        <dbReference type="Proteomes" id="UP001314170"/>
    </source>
</evidence>
<keyword evidence="2" id="KW-0677">Repeat</keyword>
<dbReference type="PROSITE" id="PS51473">
    <property type="entry name" value="GNK2"/>
    <property type="match status" value="2"/>
</dbReference>
<dbReference type="Gene3D" id="3.30.430.20">
    <property type="entry name" value="Gnk2 domain, C-X8-C-X2-C motif"/>
    <property type="match status" value="2"/>
</dbReference>
<keyword evidence="3" id="KW-1133">Transmembrane helix</keyword>
<protein>
    <recommendedName>
        <fullName evidence="4">Gnk2-homologous domain-containing protein</fullName>
    </recommendedName>
</protein>
<feature type="transmembrane region" description="Helical" evidence="3">
    <location>
        <begin position="430"/>
        <end position="452"/>
    </location>
</feature>
<dbReference type="PANTHER" id="PTHR32099:SF42">
    <property type="entry name" value="CYSTEINE-RICH RECEPTOR-LIKE PROTEIN KINASE 9-RELATED"/>
    <property type="match status" value="1"/>
</dbReference>
<gene>
    <name evidence="5" type="ORF">DCAF_LOCUS22654</name>
</gene>
<comment type="caution">
    <text evidence="5">The sequence shown here is derived from an EMBL/GenBank/DDBJ whole genome shotgun (WGS) entry which is preliminary data.</text>
</comment>
<dbReference type="CDD" id="cd23509">
    <property type="entry name" value="Gnk2-like"/>
    <property type="match status" value="2"/>
</dbReference>
<dbReference type="Proteomes" id="UP001314170">
    <property type="component" value="Unassembled WGS sequence"/>
</dbReference>
<organism evidence="5 6">
    <name type="scientific">Dovyalis caffra</name>
    <dbReference type="NCBI Taxonomy" id="77055"/>
    <lineage>
        <taxon>Eukaryota</taxon>
        <taxon>Viridiplantae</taxon>
        <taxon>Streptophyta</taxon>
        <taxon>Embryophyta</taxon>
        <taxon>Tracheophyta</taxon>
        <taxon>Spermatophyta</taxon>
        <taxon>Magnoliopsida</taxon>
        <taxon>eudicotyledons</taxon>
        <taxon>Gunneridae</taxon>
        <taxon>Pentapetalae</taxon>
        <taxon>rosids</taxon>
        <taxon>fabids</taxon>
        <taxon>Malpighiales</taxon>
        <taxon>Salicaceae</taxon>
        <taxon>Flacourtieae</taxon>
        <taxon>Dovyalis</taxon>
    </lineage>
</organism>
<name>A0AAV1SES0_9ROSI</name>
<dbReference type="Pfam" id="PF13962">
    <property type="entry name" value="PGG"/>
    <property type="match status" value="1"/>
</dbReference>
<dbReference type="InterPro" id="IPR002902">
    <property type="entry name" value="GNK2"/>
</dbReference>
<dbReference type="InterPro" id="IPR026961">
    <property type="entry name" value="PGG_dom"/>
</dbReference>
<keyword evidence="6" id="KW-1185">Reference proteome</keyword>
<feature type="domain" description="Gnk2-homologous" evidence="4">
    <location>
        <begin position="288"/>
        <end position="393"/>
    </location>
</feature>
<reference evidence="5 6" key="1">
    <citation type="submission" date="2024-01" db="EMBL/GenBank/DDBJ databases">
        <authorList>
            <person name="Waweru B."/>
        </authorList>
    </citation>
    <scope>NUCLEOTIDE SEQUENCE [LARGE SCALE GENOMIC DNA]</scope>
</reference>
<evidence type="ECO:0000256" key="2">
    <source>
        <dbReference type="ARBA" id="ARBA00022737"/>
    </source>
</evidence>
<dbReference type="FunFam" id="3.30.430.20:FF:000002">
    <property type="entry name" value="Cysteine-rich receptor-like protein kinase 10"/>
    <property type="match status" value="1"/>
</dbReference>
<dbReference type="Pfam" id="PF01657">
    <property type="entry name" value="Stress-antifung"/>
    <property type="match status" value="2"/>
</dbReference>
<evidence type="ECO:0000256" key="1">
    <source>
        <dbReference type="ARBA" id="ARBA00022729"/>
    </source>
</evidence>
<dbReference type="AlphaFoldDB" id="A0AAV1SES0"/>
<keyword evidence="1" id="KW-0732">Signal</keyword>
<accession>A0AAV1SES0</accession>
<dbReference type="FunFam" id="3.30.430.20:FF:000026">
    <property type="entry name" value="Cysteine-rich receptor-like protein kinase 5"/>
    <property type="match status" value="1"/>
</dbReference>
<dbReference type="PANTHER" id="PTHR32099">
    <property type="entry name" value="CYSTEINE-RICH REPEAT SECRETORY PROTEIN"/>
    <property type="match status" value="1"/>
</dbReference>
<proteinExistence type="predicted"/>
<keyword evidence="3" id="KW-0472">Membrane</keyword>
<evidence type="ECO:0000313" key="5">
    <source>
        <dbReference type="EMBL" id="CAK7349931.1"/>
    </source>
</evidence>
<dbReference type="EMBL" id="CAWUPB010001178">
    <property type="protein sequence ID" value="CAK7349931.1"/>
    <property type="molecule type" value="Genomic_DNA"/>
</dbReference>
<keyword evidence="3" id="KW-0812">Transmembrane</keyword>
<dbReference type="InterPro" id="IPR038408">
    <property type="entry name" value="GNK2_sf"/>
</dbReference>
<feature type="domain" description="Gnk2-homologous" evidence="4">
    <location>
        <begin position="176"/>
        <end position="279"/>
    </location>
</feature>
<evidence type="ECO:0000256" key="3">
    <source>
        <dbReference type="SAM" id="Phobius"/>
    </source>
</evidence>
<evidence type="ECO:0000259" key="4">
    <source>
        <dbReference type="PROSITE" id="PS51473"/>
    </source>
</evidence>
<sequence length="479" mass="54035">MEEIVSCCPVCCELFDNQGWNALYYAVVSKRIRVFKVSLKIPKLDRLVNGYTPIHLIHASALKHEHWENFLRSLCRIYRLNEQRLSVNHIVKKIIFSCTAAKMFRLDQEILKSIDYVDKGPFGIVVEEEKKAGSEYNKKREESLDKVREAHVVVAAFIATVTFATAFTLPGTQQFEYRYHFCTDSSTYTTNSSFPSNLNATLSSLYANATRRDGFYNTSAGQSSDKVYGLFLCRGDTSPEVCQSCIKAISEEIVNRCPNNKEAIIWYDMCMLRYSNRSIFSVSEERPKVWMWNRNNIGDVMNVDQFNASLGDLMNKLVTRAASSSNLFAMEDRNETAFIRLYGLVQCTPDISPSQCRICLAGCVSDIPRCCNGKQGGNVLAPSCNMRYEIYRFTTAPPAPPPPAIAPSLQTPPATLLNPSGERKNSSRTIVYITVPTSVFVVLFFTLCYCYVHQKARKKYNATEGANGIENVERNPSSI</sequence>